<dbReference type="Gene3D" id="1.10.287.470">
    <property type="entry name" value="Helix hairpin bin"/>
    <property type="match status" value="2"/>
</dbReference>
<keyword evidence="5" id="KW-1185">Reference proteome</keyword>
<evidence type="ECO:0000256" key="2">
    <source>
        <dbReference type="SAM" id="Phobius"/>
    </source>
</evidence>
<feature type="domain" description="YbhG-like alpha-helical hairpin" evidence="3">
    <location>
        <begin position="98"/>
        <end position="214"/>
    </location>
</feature>
<evidence type="ECO:0000259" key="3">
    <source>
        <dbReference type="Pfam" id="PF25881"/>
    </source>
</evidence>
<dbReference type="EMBL" id="JACSQJ010000007">
    <property type="protein sequence ID" value="MBD7988729.1"/>
    <property type="molecule type" value="Genomic_DNA"/>
</dbReference>
<keyword evidence="2" id="KW-1133">Transmembrane helix</keyword>
<comment type="caution">
    <text evidence="4">The sequence shown here is derived from an EMBL/GenBank/DDBJ whole genome shotgun (WGS) entry which is preliminary data.</text>
</comment>
<dbReference type="Gene3D" id="2.40.30.170">
    <property type="match status" value="1"/>
</dbReference>
<keyword evidence="2" id="KW-0812">Transmembrane</keyword>
<reference evidence="4 5" key="1">
    <citation type="submission" date="2020-08" db="EMBL/GenBank/DDBJ databases">
        <title>A Genomic Blueprint of the Chicken Gut Microbiome.</title>
        <authorList>
            <person name="Gilroy R."/>
            <person name="Ravi A."/>
            <person name="Getino M."/>
            <person name="Pursley I."/>
            <person name="Horton D.L."/>
            <person name="Alikhan N.-F."/>
            <person name="Baker D."/>
            <person name="Gharbi K."/>
            <person name="Hall N."/>
            <person name="Watson M."/>
            <person name="Adriaenssens E.M."/>
            <person name="Foster-Nyarko E."/>
            <person name="Jarju S."/>
            <person name="Secka A."/>
            <person name="Antonio M."/>
            <person name="Oren A."/>
            <person name="Chaudhuri R."/>
            <person name="La Ragione R.M."/>
            <person name="Hildebrand F."/>
            <person name="Pallen M.J."/>
        </authorList>
    </citation>
    <scope>NUCLEOTIDE SEQUENCE [LARGE SCALE GENOMIC DNA]</scope>
    <source>
        <strain evidence="4 5">Sa2BVA3</strain>
    </source>
</reference>
<dbReference type="Proteomes" id="UP000647183">
    <property type="component" value="Unassembled WGS sequence"/>
</dbReference>
<sequence length="344" mass="37246">MNEPAPSPPPPPVAADAPSGRRRLRLVALGVIAVILIGGLWLAFRSPADLVQGMADADSINVSAKVTARVSALLVAEGERVEAGQVLFELDSPEIAAKQRQAEAALAAAQALADKAEEGARVEDIRAAEANWRRAQAGHELARSTFQRLERLHAEGVVTRQQRDEARAKAIDAEQQARAAQALYEQAQAGAREQDRSAAQAQVRQAEGAVAEVQAAESEVRGRAPTAGEVSKRLVETGELVAAGYPVFTLVDLDHMWVAFHLREDQFAGLEVGRRLRGSIPALEREDVEFEVYHISPAGDFATWRATRQSAGYDVRSFEVRARPVAEVAGFRPGMSVLFAWPQR</sequence>
<organism evidence="4 5">
    <name type="scientific">Luteimonas colneyensis</name>
    <dbReference type="NCBI Taxonomy" id="2762230"/>
    <lineage>
        <taxon>Bacteria</taxon>
        <taxon>Pseudomonadati</taxon>
        <taxon>Pseudomonadota</taxon>
        <taxon>Gammaproteobacteria</taxon>
        <taxon>Lysobacterales</taxon>
        <taxon>Lysobacteraceae</taxon>
        <taxon>Luteimonas</taxon>
    </lineage>
</organism>
<accession>A0ABR8UM41</accession>
<evidence type="ECO:0000256" key="1">
    <source>
        <dbReference type="SAM" id="Coils"/>
    </source>
</evidence>
<proteinExistence type="predicted"/>
<keyword evidence="1" id="KW-0175">Coiled coil</keyword>
<dbReference type="SUPFAM" id="SSF111369">
    <property type="entry name" value="HlyD-like secretion proteins"/>
    <property type="match status" value="2"/>
</dbReference>
<dbReference type="Pfam" id="PF25881">
    <property type="entry name" value="HH_YBHG"/>
    <property type="match status" value="1"/>
</dbReference>
<dbReference type="InterPro" id="IPR059052">
    <property type="entry name" value="HH_YbhG-like"/>
</dbReference>
<feature type="transmembrane region" description="Helical" evidence="2">
    <location>
        <begin position="26"/>
        <end position="44"/>
    </location>
</feature>
<protein>
    <submittedName>
        <fullName evidence="4">HlyD family secretion protein</fullName>
    </submittedName>
</protein>
<keyword evidence="2" id="KW-0472">Membrane</keyword>
<evidence type="ECO:0000313" key="4">
    <source>
        <dbReference type="EMBL" id="MBD7988729.1"/>
    </source>
</evidence>
<dbReference type="Gene3D" id="2.40.50.100">
    <property type="match status" value="1"/>
</dbReference>
<feature type="coiled-coil region" evidence="1">
    <location>
        <begin position="163"/>
        <end position="216"/>
    </location>
</feature>
<evidence type="ECO:0000313" key="5">
    <source>
        <dbReference type="Proteomes" id="UP000647183"/>
    </source>
</evidence>
<dbReference type="PANTHER" id="PTHR30438:SF1">
    <property type="entry name" value="36 KDA ANTIGEN"/>
    <property type="match status" value="1"/>
</dbReference>
<dbReference type="PANTHER" id="PTHR30438">
    <property type="entry name" value="36 KDA ANTIGEN-RELATED"/>
    <property type="match status" value="1"/>
</dbReference>
<name>A0ABR8UM41_9GAMM</name>
<gene>
    <name evidence="4" type="ORF">H9645_11895</name>
</gene>
<dbReference type="RefSeq" id="WP_191729903.1">
    <property type="nucleotide sequence ID" value="NZ_JACSQJ010000007.1"/>
</dbReference>